<dbReference type="Proteomes" id="UP000524492">
    <property type="component" value="Unassembled WGS sequence"/>
</dbReference>
<dbReference type="Pfam" id="PF02775">
    <property type="entry name" value="TPP_enzyme_C"/>
    <property type="match status" value="1"/>
</dbReference>
<evidence type="ECO:0000256" key="2">
    <source>
        <dbReference type="ARBA" id="ARBA00023052"/>
    </source>
</evidence>
<dbReference type="RefSeq" id="WP_184455364.1">
    <property type="nucleotide sequence ID" value="NZ_JACIFV010000005.1"/>
</dbReference>
<sequence>MAKTVGDFLVARLGEWGVRRLFGYPGDGINGVFGALHRASDKMEFIQARHEEMAAFMAAAYAKFSGELGVCIATSGPGATHLITGLYDARMDHQPVLAIVGQQARRALGGHYQQELDLAALFKDVASDFVQQASAPAQVRHLIDRAVRIALANRTVTAIILPNDLQEMPYEEPARKHGTVHSGPGYRPPRVFPHGDDLQAAADILNAGKKVAILVGAGALNATDEVIAVADRLQAGAAKALLGKAALPDDLPWVTGSIGLLGTEPSWNLMRECDTLLMIGSGFPYSEFLPEEGRARGVQIDINPDMLSLRYPMELNLTGDAAETLRALLPLLRENPDRSWRQTIEKDVTSWWKTLDERAHVDANPVNPQRVVSELSPRLPANAVVTSDSGSCANWYARDLKMRRGMKASLSGGLASMGAAVPYAIAAKFAHSDRPVVGLVGDGAMQMNNLAEMITVAKYWKDWADPTFVICVFNNQDLNQVTWEQRVMEGDPKFDASQSIPDIAYHKFADLIGLRGIFVDQPDRLGAAWEAALSAGCPVILEVKTDPEVPPLPPHITFEQMRNLTSALMTGDPHQEGVIAGTFRQLFAGILSRR</sequence>
<keyword evidence="8" id="KW-1185">Reference proteome</keyword>
<dbReference type="InterPro" id="IPR047212">
    <property type="entry name" value="TPP_POXB-like"/>
</dbReference>
<dbReference type="InterPro" id="IPR012001">
    <property type="entry name" value="Thiamin_PyroP_enz_TPP-bd_dom"/>
</dbReference>
<evidence type="ECO:0000259" key="4">
    <source>
        <dbReference type="Pfam" id="PF00205"/>
    </source>
</evidence>
<name>A0A7W6MHI9_9HYPH</name>
<dbReference type="NCBIfam" id="NF006129">
    <property type="entry name" value="PRK08273.1"/>
    <property type="match status" value="1"/>
</dbReference>
<accession>A0A7W6MHI9</accession>
<dbReference type="Gene3D" id="3.40.50.1220">
    <property type="entry name" value="TPP-binding domain"/>
    <property type="match status" value="1"/>
</dbReference>
<dbReference type="SUPFAM" id="SSF52518">
    <property type="entry name" value="Thiamin diphosphate-binding fold (THDP-binding)"/>
    <property type="match status" value="2"/>
</dbReference>
<dbReference type="InterPro" id="IPR012000">
    <property type="entry name" value="Thiamin_PyroP_enz_cen_dom"/>
</dbReference>
<evidence type="ECO:0000256" key="1">
    <source>
        <dbReference type="ARBA" id="ARBA00007812"/>
    </source>
</evidence>
<dbReference type="InterPro" id="IPR011766">
    <property type="entry name" value="TPP_enzyme_TPP-bd"/>
</dbReference>
<dbReference type="GO" id="GO:0052737">
    <property type="term" value="F:pyruvate dehydrogenase (quinone) activity"/>
    <property type="evidence" value="ECO:0007669"/>
    <property type="project" value="UniProtKB-EC"/>
</dbReference>
<dbReference type="InterPro" id="IPR029035">
    <property type="entry name" value="DHS-like_NAD/FAD-binding_dom"/>
</dbReference>
<dbReference type="GO" id="GO:0019752">
    <property type="term" value="P:carboxylic acid metabolic process"/>
    <property type="evidence" value="ECO:0007669"/>
    <property type="project" value="UniProtKB-ARBA"/>
</dbReference>
<dbReference type="Gene3D" id="3.40.50.970">
    <property type="match status" value="2"/>
</dbReference>
<protein>
    <submittedName>
        <fullName evidence="7">Pyruvate dehydrogenase (Quinone)</fullName>
        <ecNumber evidence="7">1.2.5.1</ecNumber>
    </submittedName>
</protein>
<dbReference type="CDD" id="cd02014">
    <property type="entry name" value="TPP_POX"/>
    <property type="match status" value="1"/>
</dbReference>
<dbReference type="PANTHER" id="PTHR42981">
    <property type="entry name" value="PYRUVATE DEHYDROGENASE [UBIQUINONE]"/>
    <property type="match status" value="1"/>
</dbReference>
<comment type="caution">
    <text evidence="7">The sequence shown here is derived from an EMBL/GenBank/DDBJ whole genome shotgun (WGS) entry which is preliminary data.</text>
</comment>
<dbReference type="CDD" id="cd07039">
    <property type="entry name" value="TPP_PYR_POX"/>
    <property type="match status" value="1"/>
</dbReference>
<dbReference type="InterPro" id="IPR029061">
    <property type="entry name" value="THDP-binding"/>
</dbReference>
<evidence type="ECO:0000256" key="3">
    <source>
        <dbReference type="RuleBase" id="RU362132"/>
    </source>
</evidence>
<dbReference type="GO" id="GO:0000287">
    <property type="term" value="F:magnesium ion binding"/>
    <property type="evidence" value="ECO:0007669"/>
    <property type="project" value="InterPro"/>
</dbReference>
<organism evidence="7 8">
    <name type="scientific">Rhizobium aethiopicum</name>
    <dbReference type="NCBI Taxonomy" id="1138170"/>
    <lineage>
        <taxon>Bacteria</taxon>
        <taxon>Pseudomonadati</taxon>
        <taxon>Pseudomonadota</taxon>
        <taxon>Alphaproteobacteria</taxon>
        <taxon>Hyphomicrobiales</taxon>
        <taxon>Rhizobiaceae</taxon>
        <taxon>Rhizobium/Agrobacterium group</taxon>
        <taxon>Rhizobium</taxon>
    </lineage>
</organism>
<feature type="domain" description="Thiamine pyrophosphate enzyme N-terminal TPP-binding" evidence="6">
    <location>
        <begin position="4"/>
        <end position="120"/>
    </location>
</feature>
<dbReference type="GO" id="GO:0030976">
    <property type="term" value="F:thiamine pyrophosphate binding"/>
    <property type="evidence" value="ECO:0007669"/>
    <property type="project" value="InterPro"/>
</dbReference>
<evidence type="ECO:0000259" key="6">
    <source>
        <dbReference type="Pfam" id="PF02776"/>
    </source>
</evidence>
<dbReference type="InterPro" id="IPR047210">
    <property type="entry name" value="TPP_PYR_POXB-like"/>
</dbReference>
<dbReference type="Pfam" id="PF00205">
    <property type="entry name" value="TPP_enzyme_M"/>
    <property type="match status" value="1"/>
</dbReference>
<proteinExistence type="inferred from homology"/>
<evidence type="ECO:0000259" key="5">
    <source>
        <dbReference type="Pfam" id="PF02775"/>
    </source>
</evidence>
<reference evidence="7 8" key="1">
    <citation type="submission" date="2020-08" db="EMBL/GenBank/DDBJ databases">
        <title>Genomic Encyclopedia of Type Strains, Phase IV (KMG-V): Genome sequencing to study the core and pangenomes of soil and plant-associated prokaryotes.</title>
        <authorList>
            <person name="Whitman W."/>
        </authorList>
    </citation>
    <scope>NUCLEOTIDE SEQUENCE [LARGE SCALE GENOMIC DNA]</scope>
    <source>
        <strain evidence="7 8">SEMIA 4074</strain>
    </source>
</reference>
<dbReference type="PANTHER" id="PTHR42981:SF2">
    <property type="entry name" value="PYRUVATE DEHYDROGENASE [UBIQUINONE]"/>
    <property type="match status" value="1"/>
</dbReference>
<evidence type="ECO:0000313" key="7">
    <source>
        <dbReference type="EMBL" id="MBB4191851.1"/>
    </source>
</evidence>
<comment type="similarity">
    <text evidence="1 3">Belongs to the TPP enzyme family.</text>
</comment>
<dbReference type="InterPro" id="IPR047211">
    <property type="entry name" value="POXB-like"/>
</dbReference>
<keyword evidence="2 3" id="KW-0786">Thiamine pyrophosphate</keyword>
<dbReference type="EC" id="1.2.5.1" evidence="7"/>
<dbReference type="EMBL" id="JACIFV010000005">
    <property type="protein sequence ID" value="MBB4191851.1"/>
    <property type="molecule type" value="Genomic_DNA"/>
</dbReference>
<evidence type="ECO:0000313" key="8">
    <source>
        <dbReference type="Proteomes" id="UP000524492"/>
    </source>
</evidence>
<dbReference type="Pfam" id="PF02776">
    <property type="entry name" value="TPP_enzyme_N"/>
    <property type="match status" value="1"/>
</dbReference>
<feature type="domain" description="Thiamine pyrophosphate enzyme TPP-binding" evidence="5">
    <location>
        <begin position="388"/>
        <end position="543"/>
    </location>
</feature>
<feature type="domain" description="Thiamine pyrophosphate enzyme central" evidence="4">
    <location>
        <begin position="198"/>
        <end position="328"/>
    </location>
</feature>
<keyword evidence="7" id="KW-0670">Pyruvate</keyword>
<keyword evidence="7" id="KW-0560">Oxidoreductase</keyword>
<dbReference type="AlphaFoldDB" id="A0A7W6MHI9"/>
<dbReference type="SUPFAM" id="SSF52467">
    <property type="entry name" value="DHS-like NAD/FAD-binding domain"/>
    <property type="match status" value="1"/>
</dbReference>
<gene>
    <name evidence="7" type="ORF">GGD53_002004</name>
</gene>